<evidence type="ECO:0000313" key="1">
    <source>
        <dbReference type="EMBL" id="VDK44787.1"/>
    </source>
</evidence>
<name>A0A0M3JUI2_ANISI</name>
<protein>
    <submittedName>
        <fullName evidence="3">Cadherin domain-containing protein</fullName>
    </submittedName>
</protein>
<dbReference type="EMBL" id="UYRR01031057">
    <property type="protein sequence ID" value="VDK44787.1"/>
    <property type="molecule type" value="Genomic_DNA"/>
</dbReference>
<reference evidence="3" key="1">
    <citation type="submission" date="2017-02" db="UniProtKB">
        <authorList>
            <consortium name="WormBaseParasite"/>
        </authorList>
    </citation>
    <scope>IDENTIFICATION</scope>
</reference>
<sequence length="70" mass="7987">MVSVDDEAPIRYVVIGEDNDSELDSHQLDGDNDNLNPSFTLEYFQDANYNSSQIPDSSSYDNGYVRFIQF</sequence>
<dbReference type="AlphaFoldDB" id="A0A0M3JUI2"/>
<evidence type="ECO:0000313" key="3">
    <source>
        <dbReference type="WBParaSite" id="ASIM_0001184201-mRNA-1"/>
    </source>
</evidence>
<accession>A0A0M3JUI2</accession>
<evidence type="ECO:0000313" key="2">
    <source>
        <dbReference type="Proteomes" id="UP000267096"/>
    </source>
</evidence>
<dbReference type="WBParaSite" id="ASIM_0001184201-mRNA-1">
    <property type="protein sequence ID" value="ASIM_0001184201-mRNA-1"/>
    <property type="gene ID" value="ASIM_0001184201"/>
</dbReference>
<dbReference type="Proteomes" id="UP000267096">
    <property type="component" value="Unassembled WGS sequence"/>
</dbReference>
<gene>
    <name evidence="1" type="ORF">ASIM_LOCUS11308</name>
</gene>
<reference evidence="1 2" key="2">
    <citation type="submission" date="2018-11" db="EMBL/GenBank/DDBJ databases">
        <authorList>
            <consortium name="Pathogen Informatics"/>
        </authorList>
    </citation>
    <scope>NUCLEOTIDE SEQUENCE [LARGE SCALE GENOMIC DNA]</scope>
</reference>
<proteinExistence type="predicted"/>
<organism evidence="3">
    <name type="scientific">Anisakis simplex</name>
    <name type="common">Herring worm</name>
    <dbReference type="NCBI Taxonomy" id="6269"/>
    <lineage>
        <taxon>Eukaryota</taxon>
        <taxon>Metazoa</taxon>
        <taxon>Ecdysozoa</taxon>
        <taxon>Nematoda</taxon>
        <taxon>Chromadorea</taxon>
        <taxon>Rhabditida</taxon>
        <taxon>Spirurina</taxon>
        <taxon>Ascaridomorpha</taxon>
        <taxon>Ascaridoidea</taxon>
        <taxon>Anisakidae</taxon>
        <taxon>Anisakis</taxon>
        <taxon>Anisakis simplex complex</taxon>
    </lineage>
</organism>
<keyword evidence="2" id="KW-1185">Reference proteome</keyword>